<dbReference type="InterPro" id="IPR043129">
    <property type="entry name" value="ATPase_NBD"/>
</dbReference>
<protein>
    <recommendedName>
        <fullName evidence="1">Ppx/GppA phosphatase N-terminal domain-containing protein</fullName>
    </recommendedName>
</protein>
<dbReference type="InterPro" id="IPR003695">
    <property type="entry name" value="Ppx_GppA_N"/>
</dbReference>
<evidence type="ECO:0000259" key="1">
    <source>
        <dbReference type="Pfam" id="PF02541"/>
    </source>
</evidence>
<dbReference type="EMBL" id="VSSQ01053409">
    <property type="protein sequence ID" value="MPN07434.1"/>
    <property type="molecule type" value="Genomic_DNA"/>
</dbReference>
<accession>A0A645F496</accession>
<dbReference type="SUPFAM" id="SSF53067">
    <property type="entry name" value="Actin-like ATPase domain"/>
    <property type="match status" value="1"/>
</dbReference>
<name>A0A645F496_9ZZZZ</name>
<dbReference type="Gene3D" id="3.30.420.150">
    <property type="entry name" value="Exopolyphosphatase. Domain 2"/>
    <property type="match status" value="1"/>
</dbReference>
<gene>
    <name evidence="2" type="ORF">SDC9_154704</name>
</gene>
<proteinExistence type="predicted"/>
<reference evidence="2" key="1">
    <citation type="submission" date="2019-08" db="EMBL/GenBank/DDBJ databases">
        <authorList>
            <person name="Kucharzyk K."/>
            <person name="Murdoch R.W."/>
            <person name="Higgins S."/>
            <person name="Loffler F."/>
        </authorList>
    </citation>
    <scope>NUCLEOTIDE SEQUENCE</scope>
</reference>
<dbReference type="AlphaFoldDB" id="A0A645F496"/>
<dbReference type="Pfam" id="PF02541">
    <property type="entry name" value="Ppx-GppA"/>
    <property type="match status" value="1"/>
</dbReference>
<evidence type="ECO:0000313" key="2">
    <source>
        <dbReference type="EMBL" id="MPN07434.1"/>
    </source>
</evidence>
<organism evidence="2">
    <name type="scientific">bioreactor metagenome</name>
    <dbReference type="NCBI Taxonomy" id="1076179"/>
    <lineage>
        <taxon>unclassified sequences</taxon>
        <taxon>metagenomes</taxon>
        <taxon>ecological metagenomes</taxon>
    </lineage>
</organism>
<comment type="caution">
    <text evidence="2">The sequence shown here is derived from an EMBL/GenBank/DDBJ whole genome shotgun (WGS) entry which is preliminary data.</text>
</comment>
<sequence>MICGVGGSARGAQALYNHMNRYSKENNRYECAWLKEIFMMLEKDPGQLSRQILKIAPERIHTLLPGMAVLRAVSDFYGAGTVITSPHGVREGYLYHLLEERGVLDAS</sequence>
<feature type="domain" description="Ppx/GppA phosphatase N-terminal" evidence="1">
    <location>
        <begin position="12"/>
        <end position="99"/>
    </location>
</feature>